<dbReference type="Proteomes" id="UP001335100">
    <property type="component" value="Unassembled WGS sequence"/>
</dbReference>
<name>A0ABU7HUQ7_9PSED</name>
<dbReference type="RefSeq" id="WP_330075986.1">
    <property type="nucleotide sequence ID" value="NZ_JAZDQJ010000022.1"/>
</dbReference>
<protein>
    <recommendedName>
        <fullName evidence="4">DUF3077 domain-containing protein</fullName>
    </recommendedName>
</protein>
<gene>
    <name evidence="2" type="ORF">V0R50_18545</name>
</gene>
<feature type="region of interest" description="Disordered" evidence="1">
    <location>
        <begin position="1"/>
        <end position="27"/>
    </location>
</feature>
<keyword evidence="3" id="KW-1185">Reference proteome</keyword>
<sequence>MKKLVPDPPLSEQSPSDAPQHPATSSIKTAHAHFGTCNGAHVPLFAVCAGASIEDALVHLAMTLKAAFETNAQACEMVDRRFAGLLWATQHSLEISEAVVESLLRGIKGQADPM</sequence>
<organism evidence="2 3">
    <name type="scientific">Pseudomonas ulcerans</name>
    <dbReference type="NCBI Taxonomy" id="3115852"/>
    <lineage>
        <taxon>Bacteria</taxon>
        <taxon>Pseudomonadati</taxon>
        <taxon>Pseudomonadota</taxon>
        <taxon>Gammaproteobacteria</taxon>
        <taxon>Pseudomonadales</taxon>
        <taxon>Pseudomonadaceae</taxon>
        <taxon>Pseudomonas</taxon>
    </lineage>
</organism>
<evidence type="ECO:0000256" key="1">
    <source>
        <dbReference type="SAM" id="MobiDB-lite"/>
    </source>
</evidence>
<evidence type="ECO:0000313" key="3">
    <source>
        <dbReference type="Proteomes" id="UP001335100"/>
    </source>
</evidence>
<proteinExistence type="predicted"/>
<feature type="compositionally biased region" description="Polar residues" evidence="1">
    <location>
        <begin position="11"/>
        <end position="27"/>
    </location>
</feature>
<accession>A0ABU7HUQ7</accession>
<evidence type="ECO:0008006" key="4">
    <source>
        <dbReference type="Google" id="ProtNLM"/>
    </source>
</evidence>
<dbReference type="EMBL" id="JAZDQJ010000022">
    <property type="protein sequence ID" value="MEE1935233.1"/>
    <property type="molecule type" value="Genomic_DNA"/>
</dbReference>
<reference evidence="2 3" key="1">
    <citation type="submission" date="2024-01" db="EMBL/GenBank/DDBJ databases">
        <title>Unpublished Manusciprt.</title>
        <authorList>
            <person name="Duman M."/>
            <person name="Valdes E.G."/>
            <person name="Ajmi N."/>
            <person name="Altun S."/>
            <person name="Saticioglu I.B."/>
        </authorList>
    </citation>
    <scope>NUCLEOTIDE SEQUENCE [LARGE SCALE GENOMIC DNA]</scope>
    <source>
        <strain evidence="2 3">148P</strain>
    </source>
</reference>
<evidence type="ECO:0000313" key="2">
    <source>
        <dbReference type="EMBL" id="MEE1935233.1"/>
    </source>
</evidence>
<comment type="caution">
    <text evidence="2">The sequence shown here is derived from an EMBL/GenBank/DDBJ whole genome shotgun (WGS) entry which is preliminary data.</text>
</comment>